<evidence type="ECO:0000256" key="4">
    <source>
        <dbReference type="PROSITE-ProRule" id="PRU00175"/>
    </source>
</evidence>
<keyword evidence="1" id="KW-0479">Metal-binding</keyword>
<evidence type="ECO:0000313" key="8">
    <source>
        <dbReference type="Proteomes" id="UP000054454"/>
    </source>
</evidence>
<gene>
    <name evidence="7" type="ORF">T552_04124</name>
</gene>
<dbReference type="GO" id="GO:0008270">
    <property type="term" value="F:zinc ion binding"/>
    <property type="evidence" value="ECO:0007669"/>
    <property type="project" value="UniProtKB-KW"/>
</dbReference>
<keyword evidence="2 4" id="KW-0863">Zinc-finger</keyword>
<dbReference type="GeneID" id="28938378"/>
<feature type="coiled-coil region" evidence="5">
    <location>
        <begin position="48"/>
        <end position="80"/>
    </location>
</feature>
<comment type="caution">
    <text evidence="7">The sequence shown here is derived from an EMBL/GenBank/DDBJ whole genome shotgun (WGS) entry which is preliminary data.</text>
</comment>
<dbReference type="GO" id="GO:0005634">
    <property type="term" value="C:nucleus"/>
    <property type="evidence" value="ECO:0007669"/>
    <property type="project" value="TreeGrafter"/>
</dbReference>
<name>A0A0W4ZJ71_PNEC8</name>
<dbReference type="PROSITE" id="PS50089">
    <property type="entry name" value="ZF_RING_2"/>
    <property type="match status" value="1"/>
</dbReference>
<keyword evidence="8" id="KW-1185">Reference proteome</keyword>
<evidence type="ECO:0000256" key="1">
    <source>
        <dbReference type="ARBA" id="ARBA00022723"/>
    </source>
</evidence>
<dbReference type="EMBL" id="LFVZ01000007">
    <property type="protein sequence ID" value="KTW28420.1"/>
    <property type="molecule type" value="Genomic_DNA"/>
</dbReference>
<keyword evidence="5" id="KW-0175">Coiled coil</keyword>
<protein>
    <recommendedName>
        <fullName evidence="6">RING-type domain-containing protein</fullName>
    </recommendedName>
</protein>
<dbReference type="PANTHER" id="PTHR13063:SF10">
    <property type="entry name" value="NITRIC OXIDE SYNTHASE-INTERACTING PROTEIN"/>
    <property type="match status" value="1"/>
</dbReference>
<evidence type="ECO:0000256" key="2">
    <source>
        <dbReference type="ARBA" id="ARBA00022771"/>
    </source>
</evidence>
<dbReference type="OrthoDB" id="116827at2759"/>
<dbReference type="SUPFAM" id="SSF57850">
    <property type="entry name" value="RING/U-box"/>
    <property type="match status" value="1"/>
</dbReference>
<dbReference type="Proteomes" id="UP000054454">
    <property type="component" value="Unassembled WGS sequence"/>
</dbReference>
<proteinExistence type="predicted"/>
<dbReference type="InterPro" id="IPR017907">
    <property type="entry name" value="Znf_RING_CS"/>
</dbReference>
<dbReference type="InterPro" id="IPR001841">
    <property type="entry name" value="Znf_RING"/>
</dbReference>
<dbReference type="PANTHER" id="PTHR13063">
    <property type="entry name" value="ENOS INTERACTING PROTEIN"/>
    <property type="match status" value="1"/>
</dbReference>
<sequence>MLDYGTKKQRLESDSFRLFDACHLCLSQTRDTVSCEENGDIFCKVCIMENLLTQRKEIKKMEEEIEKKKRQDEIEEKRIEEIVKMRTIKEFEVLQMGFNTRYNDNKHDDDDVLQKKEVKDVFKLDKKELLMIAKNDRDREKLKYIKEHEIESKPKAGSFWIPSSTPSANNKDILKKQKRVPICPASNSGNPHKISLKSLISVNFTEKKSTESKETLRICPSCKKKLSNISGAYIMKLCGHVICTICLDQFVRESGVCYVCESSLYVQNNGTMKNESKLLILQLSSEGTGFSAKKDAIAKKVDVAFQGS</sequence>
<dbReference type="Gene3D" id="3.30.40.10">
    <property type="entry name" value="Zinc/RING finger domain, C3HC4 (zinc finger)"/>
    <property type="match status" value="1"/>
</dbReference>
<dbReference type="PROSITE" id="PS00518">
    <property type="entry name" value="ZF_RING_1"/>
    <property type="match status" value="1"/>
</dbReference>
<dbReference type="InterPro" id="IPR016818">
    <property type="entry name" value="NOSIP"/>
</dbReference>
<accession>A0A0W4ZJ71</accession>
<dbReference type="GO" id="GO:0061630">
    <property type="term" value="F:ubiquitin protein ligase activity"/>
    <property type="evidence" value="ECO:0007669"/>
    <property type="project" value="InterPro"/>
</dbReference>
<keyword evidence="3" id="KW-0862">Zinc</keyword>
<evidence type="ECO:0000256" key="5">
    <source>
        <dbReference type="SAM" id="Coils"/>
    </source>
</evidence>
<feature type="domain" description="RING-type" evidence="6">
    <location>
        <begin position="219"/>
        <end position="261"/>
    </location>
</feature>
<reference evidence="8" key="1">
    <citation type="journal article" date="2016" name="Nat. Commun.">
        <title>Genome analysis of three Pneumocystis species reveals adaptation mechanisms to life exclusively in mammalian hosts.</title>
        <authorList>
            <person name="Ma L."/>
            <person name="Chen Z."/>
            <person name="Huang D.W."/>
            <person name="Kutty G."/>
            <person name="Ishihara M."/>
            <person name="Wang H."/>
            <person name="Abouelleil A."/>
            <person name="Bishop L."/>
            <person name="Davey E."/>
            <person name="Deng R."/>
            <person name="Deng X."/>
            <person name="Fan L."/>
            <person name="Fantoni G."/>
            <person name="Fitzgerald M."/>
            <person name="Gogineni E."/>
            <person name="Goldberg J.M."/>
            <person name="Handley G."/>
            <person name="Hu X."/>
            <person name="Huber C."/>
            <person name="Jiao X."/>
            <person name="Jones K."/>
            <person name="Levin J.Z."/>
            <person name="Liu Y."/>
            <person name="Macdonald P."/>
            <person name="Melnikov A."/>
            <person name="Raley C."/>
            <person name="Sassi M."/>
            <person name="Sherman B.T."/>
            <person name="Song X."/>
            <person name="Sykes S."/>
            <person name="Tran B."/>
            <person name="Walsh L."/>
            <person name="Xia Y."/>
            <person name="Yang J."/>
            <person name="Young S."/>
            <person name="Zeng Q."/>
            <person name="Zheng X."/>
            <person name="Stephens R."/>
            <person name="Nusbaum C."/>
            <person name="Birren B.W."/>
            <person name="Azadi P."/>
            <person name="Lempicki R.A."/>
            <person name="Cuomo C.A."/>
            <person name="Kovacs J.A."/>
        </authorList>
    </citation>
    <scope>NUCLEOTIDE SEQUENCE [LARGE SCALE GENOMIC DNA]</scope>
    <source>
        <strain evidence="8">B80</strain>
    </source>
</reference>
<evidence type="ECO:0000256" key="3">
    <source>
        <dbReference type="ARBA" id="ARBA00022833"/>
    </source>
</evidence>
<evidence type="ECO:0000313" key="7">
    <source>
        <dbReference type="EMBL" id="KTW28420.1"/>
    </source>
</evidence>
<dbReference type="InterPro" id="IPR013083">
    <property type="entry name" value="Znf_RING/FYVE/PHD"/>
</dbReference>
<dbReference type="AlphaFoldDB" id="A0A0W4ZJ71"/>
<evidence type="ECO:0000259" key="6">
    <source>
        <dbReference type="PROSITE" id="PS50089"/>
    </source>
</evidence>
<dbReference type="VEuPathDB" id="FungiDB:T552_04124"/>
<dbReference type="RefSeq" id="XP_018225963.1">
    <property type="nucleotide sequence ID" value="XM_018372175.1"/>
</dbReference>
<organism evidence="7 8">
    <name type="scientific">Pneumocystis carinii (strain B80)</name>
    <name type="common">Rat pneumocystis pneumonia agent</name>
    <name type="synonym">Pneumocystis carinii f. sp. carinii</name>
    <dbReference type="NCBI Taxonomy" id="1408658"/>
    <lineage>
        <taxon>Eukaryota</taxon>
        <taxon>Fungi</taxon>
        <taxon>Dikarya</taxon>
        <taxon>Ascomycota</taxon>
        <taxon>Taphrinomycotina</taxon>
        <taxon>Pneumocystomycetes</taxon>
        <taxon>Pneumocystaceae</taxon>
        <taxon>Pneumocystis</taxon>
    </lineage>
</organism>